<dbReference type="PANTHER" id="PTHR33048">
    <property type="entry name" value="PTH11-LIKE INTEGRAL MEMBRANE PROTEIN (AFU_ORTHOLOGUE AFUA_5G11245)"/>
    <property type="match status" value="1"/>
</dbReference>
<gene>
    <name evidence="9" type="ORF">NKR19_g6608</name>
</gene>
<feature type="transmembrane region" description="Helical" evidence="7">
    <location>
        <begin position="245"/>
        <end position="262"/>
    </location>
</feature>
<dbReference type="PANTHER" id="PTHR33048:SF47">
    <property type="entry name" value="INTEGRAL MEMBRANE PROTEIN-RELATED"/>
    <property type="match status" value="1"/>
</dbReference>
<evidence type="ECO:0000256" key="4">
    <source>
        <dbReference type="ARBA" id="ARBA00023136"/>
    </source>
</evidence>
<sequence>MDPAQAATANQSRAHVPIAVVVATLTIATTAVILRSYTRAVLIKQFGYDDIGAIISLLLAIGCGTAVATNTMYGAGHHIWAVNPDSIPKYFRTFYVSIVLYNASLTAVKFTFLTQYYRVFRVKKMQKIIIVAGVLIGCWALSQLLIVIFNCNPVNKFWDQSVSGTCIPNLPFWYINAAGNIVTDVTIFVLPLPVLRHLNLQRPQKILLIGIFSIGFFTCAISIIRIQYLHLSEDTTWDNVDSSCWSITELCSAILCVCLPVLRPLISRLFPHLVTDNRKPSNVDSERTFVNTSNVLHTEDLELQRINSEGDFSDGVFGLEDLKLKRDLESNRPSHESARGHHTGPRVAPPVPQPDKSARLLGLEPSIKTEIKASTPKPPEAASRVPDHGIAVHRDVVIRGLSDQ</sequence>
<reference evidence="9" key="1">
    <citation type="submission" date="2022-07" db="EMBL/GenBank/DDBJ databases">
        <title>Fungi with potential for degradation of polypropylene.</title>
        <authorList>
            <person name="Gostincar C."/>
        </authorList>
    </citation>
    <scope>NUCLEOTIDE SEQUENCE</scope>
    <source>
        <strain evidence="9">EXF-13287</strain>
    </source>
</reference>
<feature type="transmembrane region" description="Helical" evidence="7">
    <location>
        <begin position="14"/>
        <end position="34"/>
    </location>
</feature>
<dbReference type="Proteomes" id="UP001174691">
    <property type="component" value="Unassembled WGS sequence"/>
</dbReference>
<feature type="transmembrane region" description="Helical" evidence="7">
    <location>
        <begin position="93"/>
        <end position="116"/>
    </location>
</feature>
<comment type="similarity">
    <text evidence="5">Belongs to the SAT4 family.</text>
</comment>
<evidence type="ECO:0000256" key="7">
    <source>
        <dbReference type="SAM" id="Phobius"/>
    </source>
</evidence>
<dbReference type="GO" id="GO:0016020">
    <property type="term" value="C:membrane"/>
    <property type="evidence" value="ECO:0007669"/>
    <property type="project" value="UniProtKB-SubCell"/>
</dbReference>
<comment type="subcellular location">
    <subcellularLocation>
        <location evidence="1">Membrane</location>
        <topology evidence="1">Multi-pass membrane protein</topology>
    </subcellularLocation>
</comment>
<comment type="caution">
    <text evidence="9">The sequence shown here is derived from an EMBL/GenBank/DDBJ whole genome shotgun (WGS) entry which is preliminary data.</text>
</comment>
<proteinExistence type="inferred from homology"/>
<keyword evidence="4 7" id="KW-0472">Membrane</keyword>
<keyword evidence="10" id="KW-1185">Reference proteome</keyword>
<organism evidence="9 10">
    <name type="scientific">Coniochaeta hoffmannii</name>
    <dbReference type="NCBI Taxonomy" id="91930"/>
    <lineage>
        <taxon>Eukaryota</taxon>
        <taxon>Fungi</taxon>
        <taxon>Dikarya</taxon>
        <taxon>Ascomycota</taxon>
        <taxon>Pezizomycotina</taxon>
        <taxon>Sordariomycetes</taxon>
        <taxon>Sordariomycetidae</taxon>
        <taxon>Coniochaetales</taxon>
        <taxon>Coniochaetaceae</taxon>
        <taxon>Coniochaeta</taxon>
    </lineage>
</organism>
<feature type="transmembrane region" description="Helical" evidence="7">
    <location>
        <begin position="128"/>
        <end position="150"/>
    </location>
</feature>
<feature type="compositionally biased region" description="Basic and acidic residues" evidence="6">
    <location>
        <begin position="330"/>
        <end position="339"/>
    </location>
</feature>
<protein>
    <submittedName>
        <fullName evidence="9">Integral membrane protein</fullName>
    </submittedName>
</protein>
<accession>A0AA38RQ31</accession>
<evidence type="ECO:0000256" key="3">
    <source>
        <dbReference type="ARBA" id="ARBA00022989"/>
    </source>
</evidence>
<feature type="transmembrane region" description="Helical" evidence="7">
    <location>
        <begin position="54"/>
        <end position="73"/>
    </location>
</feature>
<evidence type="ECO:0000313" key="10">
    <source>
        <dbReference type="Proteomes" id="UP001174691"/>
    </source>
</evidence>
<keyword evidence="3 7" id="KW-1133">Transmembrane helix</keyword>
<name>A0AA38RQ31_9PEZI</name>
<evidence type="ECO:0000256" key="5">
    <source>
        <dbReference type="ARBA" id="ARBA00038359"/>
    </source>
</evidence>
<keyword evidence="2 7" id="KW-0812">Transmembrane</keyword>
<evidence type="ECO:0000256" key="2">
    <source>
        <dbReference type="ARBA" id="ARBA00022692"/>
    </source>
</evidence>
<feature type="transmembrane region" description="Helical" evidence="7">
    <location>
        <begin position="206"/>
        <end position="225"/>
    </location>
</feature>
<dbReference type="InterPro" id="IPR049326">
    <property type="entry name" value="Rhodopsin_dom_fungi"/>
</dbReference>
<evidence type="ECO:0000259" key="8">
    <source>
        <dbReference type="Pfam" id="PF20684"/>
    </source>
</evidence>
<feature type="region of interest" description="Disordered" evidence="6">
    <location>
        <begin position="330"/>
        <end position="388"/>
    </location>
</feature>
<feature type="domain" description="Rhodopsin" evidence="8">
    <location>
        <begin position="34"/>
        <end position="268"/>
    </location>
</feature>
<feature type="transmembrane region" description="Helical" evidence="7">
    <location>
        <begin position="170"/>
        <end position="194"/>
    </location>
</feature>
<dbReference type="Pfam" id="PF20684">
    <property type="entry name" value="Fung_rhodopsin"/>
    <property type="match status" value="1"/>
</dbReference>
<dbReference type="EMBL" id="JANBVN010000104">
    <property type="protein sequence ID" value="KAJ9143989.1"/>
    <property type="molecule type" value="Genomic_DNA"/>
</dbReference>
<evidence type="ECO:0000313" key="9">
    <source>
        <dbReference type="EMBL" id="KAJ9143989.1"/>
    </source>
</evidence>
<evidence type="ECO:0000256" key="6">
    <source>
        <dbReference type="SAM" id="MobiDB-lite"/>
    </source>
</evidence>
<evidence type="ECO:0000256" key="1">
    <source>
        <dbReference type="ARBA" id="ARBA00004141"/>
    </source>
</evidence>
<dbReference type="InterPro" id="IPR052337">
    <property type="entry name" value="SAT4-like"/>
</dbReference>
<dbReference type="AlphaFoldDB" id="A0AA38RQ31"/>